<evidence type="ECO:0000313" key="8">
    <source>
        <dbReference type="Proteomes" id="UP000494206"/>
    </source>
</evidence>
<comment type="subcellular location">
    <subcellularLocation>
        <location evidence="1">Membrane</location>
        <topology evidence="1">Multi-pass membrane protein</topology>
    </subcellularLocation>
</comment>
<name>A0A8S1F7J6_9PELO</name>
<comment type="caution">
    <text evidence="7">The sequence shown here is derived from an EMBL/GenBank/DDBJ whole genome shotgun (WGS) entry which is preliminary data.</text>
</comment>
<dbReference type="SUPFAM" id="SSF81321">
    <property type="entry name" value="Family A G protein-coupled receptor-like"/>
    <property type="match status" value="1"/>
</dbReference>
<reference evidence="7 8" key="1">
    <citation type="submission" date="2020-04" db="EMBL/GenBank/DDBJ databases">
        <authorList>
            <person name="Laetsch R D."/>
            <person name="Stevens L."/>
            <person name="Kumar S."/>
            <person name="Blaxter L. M."/>
        </authorList>
    </citation>
    <scope>NUCLEOTIDE SEQUENCE [LARGE SCALE GENOMIC DNA]</scope>
</reference>
<evidence type="ECO:0000256" key="1">
    <source>
        <dbReference type="ARBA" id="ARBA00004141"/>
    </source>
</evidence>
<dbReference type="PANTHER" id="PTHR22945:SF90">
    <property type="entry name" value="G_PROTEIN_RECEP_F1_2 DOMAIN-CONTAINING PROTEIN"/>
    <property type="match status" value="1"/>
</dbReference>
<dbReference type="AlphaFoldDB" id="A0A8S1F7J6"/>
<organism evidence="7 8">
    <name type="scientific">Caenorhabditis bovis</name>
    <dbReference type="NCBI Taxonomy" id="2654633"/>
    <lineage>
        <taxon>Eukaryota</taxon>
        <taxon>Metazoa</taxon>
        <taxon>Ecdysozoa</taxon>
        <taxon>Nematoda</taxon>
        <taxon>Chromadorea</taxon>
        <taxon>Rhabditida</taxon>
        <taxon>Rhabditina</taxon>
        <taxon>Rhabditomorpha</taxon>
        <taxon>Rhabditoidea</taxon>
        <taxon>Rhabditidae</taxon>
        <taxon>Peloderinae</taxon>
        <taxon>Caenorhabditis</taxon>
    </lineage>
</organism>
<evidence type="ECO:0000256" key="4">
    <source>
        <dbReference type="ARBA" id="ARBA00022989"/>
    </source>
</evidence>
<accession>A0A8S1F7J6</accession>
<comment type="similarity">
    <text evidence="2">Belongs to the nematode receptor-like protein srd family.</text>
</comment>
<feature type="transmembrane region" description="Helical" evidence="6">
    <location>
        <begin position="31"/>
        <end position="55"/>
    </location>
</feature>
<dbReference type="Pfam" id="PF10317">
    <property type="entry name" value="7TM_GPCR_Srd"/>
    <property type="match status" value="1"/>
</dbReference>
<evidence type="ECO:0000256" key="5">
    <source>
        <dbReference type="ARBA" id="ARBA00023136"/>
    </source>
</evidence>
<dbReference type="InterPro" id="IPR019421">
    <property type="entry name" value="7TM_GPCR_serpentine_rcpt_Srd"/>
</dbReference>
<dbReference type="EMBL" id="CADEPM010000009">
    <property type="protein sequence ID" value="CAB3409710.1"/>
    <property type="molecule type" value="Genomic_DNA"/>
</dbReference>
<feature type="transmembrane region" description="Helical" evidence="6">
    <location>
        <begin position="136"/>
        <end position="160"/>
    </location>
</feature>
<protein>
    <recommendedName>
        <fullName evidence="9">G-protein coupled receptors family 1 profile domain-containing protein</fullName>
    </recommendedName>
</protein>
<keyword evidence="8" id="KW-1185">Reference proteome</keyword>
<proteinExistence type="inferred from homology"/>
<evidence type="ECO:0000256" key="6">
    <source>
        <dbReference type="SAM" id="Phobius"/>
    </source>
</evidence>
<keyword evidence="5 6" id="KW-0472">Membrane</keyword>
<feature type="transmembrane region" description="Helical" evidence="6">
    <location>
        <begin position="93"/>
        <end position="115"/>
    </location>
</feature>
<dbReference type="OrthoDB" id="5859769at2759"/>
<sequence length="230" mass="26584">MLHCLSHSLWSLLLSFSYRYYILFKPAPSRLFNAIIILLIYQLSLFQFIVFLWGYEDSVGVKELLQAKFPNYDLSGVLTGHETMFCFSVMFTILHMTVLITPVYICILILRRLIIKRLSFKGISVTKDTRNLHTQLLMALTYQAAIPGFYFFGVLSYVIGQLGIYNHPVLEYFTFSSFLFIPLLSPVASFVFVTPYRKFIKMIFCKITRIEYAELSSTHHYGTSQVAVIG</sequence>
<feature type="transmembrane region" description="Helical" evidence="6">
    <location>
        <begin position="172"/>
        <end position="193"/>
    </location>
</feature>
<gene>
    <name evidence="7" type="ORF">CBOVIS_LOCUS11329</name>
</gene>
<evidence type="ECO:0000256" key="3">
    <source>
        <dbReference type="ARBA" id="ARBA00022692"/>
    </source>
</evidence>
<dbReference type="GO" id="GO:0016020">
    <property type="term" value="C:membrane"/>
    <property type="evidence" value="ECO:0007669"/>
    <property type="project" value="UniProtKB-SubCell"/>
</dbReference>
<evidence type="ECO:0000256" key="2">
    <source>
        <dbReference type="ARBA" id="ARBA00009166"/>
    </source>
</evidence>
<keyword evidence="4 6" id="KW-1133">Transmembrane helix</keyword>
<dbReference type="InterPro" id="IPR050920">
    <property type="entry name" value="Nematode_rcpt-like_delta"/>
</dbReference>
<dbReference type="PANTHER" id="PTHR22945">
    <property type="entry name" value="SERPENTINE RECEPTOR, CLASS D DELTA"/>
    <property type="match status" value="1"/>
</dbReference>
<dbReference type="Proteomes" id="UP000494206">
    <property type="component" value="Unassembled WGS sequence"/>
</dbReference>
<feature type="transmembrane region" description="Helical" evidence="6">
    <location>
        <begin position="6"/>
        <end position="24"/>
    </location>
</feature>
<keyword evidence="3 6" id="KW-0812">Transmembrane</keyword>
<evidence type="ECO:0008006" key="9">
    <source>
        <dbReference type="Google" id="ProtNLM"/>
    </source>
</evidence>
<evidence type="ECO:0000313" key="7">
    <source>
        <dbReference type="EMBL" id="CAB3409710.1"/>
    </source>
</evidence>